<keyword evidence="1" id="KW-0812">Transmembrane</keyword>
<dbReference type="AlphaFoldDB" id="A0A5B8G4V3"/>
<feature type="transmembrane region" description="Helical" evidence="1">
    <location>
        <begin position="33"/>
        <end position="54"/>
    </location>
</feature>
<keyword evidence="1" id="KW-0472">Membrane</keyword>
<protein>
    <submittedName>
        <fullName evidence="2">Uncharacterized protein</fullName>
    </submittedName>
</protein>
<name>A0A5B8G4V3_9RHOB</name>
<gene>
    <name evidence="2" type="ORF">FDP22_21675</name>
</gene>
<reference evidence="2 3" key="1">
    <citation type="submission" date="2019-06" db="EMBL/GenBank/DDBJ databases">
        <title>Genome sequence of Rhodobacteraceae bacterium D4M1.</title>
        <authorList>
            <person name="Cao J."/>
        </authorList>
    </citation>
    <scope>NUCLEOTIDE SEQUENCE [LARGE SCALE GENOMIC DNA]</scope>
    <source>
        <strain evidence="2 3">D4M1</strain>
        <plasmid evidence="3">pd4m1b</plasmid>
    </source>
</reference>
<keyword evidence="2" id="KW-0614">Plasmid</keyword>
<proteinExistence type="predicted"/>
<organism evidence="2 3">
    <name type="scientific">Paroceanicella profunda</name>
    <dbReference type="NCBI Taxonomy" id="2579971"/>
    <lineage>
        <taxon>Bacteria</taxon>
        <taxon>Pseudomonadati</taxon>
        <taxon>Pseudomonadota</taxon>
        <taxon>Alphaproteobacteria</taxon>
        <taxon>Rhodobacterales</taxon>
        <taxon>Paracoccaceae</taxon>
        <taxon>Paroceanicella</taxon>
    </lineage>
</organism>
<dbReference type="EMBL" id="CP040820">
    <property type="protein sequence ID" value="QDL94479.1"/>
    <property type="molecule type" value="Genomic_DNA"/>
</dbReference>
<evidence type="ECO:0000313" key="2">
    <source>
        <dbReference type="EMBL" id="QDL94479.1"/>
    </source>
</evidence>
<dbReference type="KEGG" id="ppru:FDP22_21675"/>
<keyword evidence="1" id="KW-1133">Transmembrane helix</keyword>
<dbReference type="Proteomes" id="UP000305888">
    <property type="component" value="Plasmid pD4M1B"/>
</dbReference>
<evidence type="ECO:0000256" key="1">
    <source>
        <dbReference type="SAM" id="Phobius"/>
    </source>
</evidence>
<evidence type="ECO:0000313" key="3">
    <source>
        <dbReference type="Proteomes" id="UP000305888"/>
    </source>
</evidence>
<sequence>MKKTEIAICLMVAALTVPGTAMAYVGPGAGLSLLGALWALVAALGTAIVFVAIWPIRRMLRRRRAVQAQPAPAASARAERRD</sequence>
<dbReference type="RefSeq" id="WP_138576277.1">
    <property type="nucleotide sequence ID" value="NZ_CP040820.1"/>
</dbReference>
<keyword evidence="3" id="KW-1185">Reference proteome</keyword>
<accession>A0A5B8G4V3</accession>
<geneLocation type="plasmid" evidence="3">
    <name>pd4m1b</name>
</geneLocation>